<organism evidence="4 5">
    <name type="scientific">Meripilus lineatus</name>
    <dbReference type="NCBI Taxonomy" id="2056292"/>
    <lineage>
        <taxon>Eukaryota</taxon>
        <taxon>Fungi</taxon>
        <taxon>Dikarya</taxon>
        <taxon>Basidiomycota</taxon>
        <taxon>Agaricomycotina</taxon>
        <taxon>Agaricomycetes</taxon>
        <taxon>Polyporales</taxon>
        <taxon>Meripilaceae</taxon>
        <taxon>Meripilus</taxon>
    </lineage>
</organism>
<feature type="compositionally biased region" description="Polar residues" evidence="1">
    <location>
        <begin position="325"/>
        <end position="336"/>
    </location>
</feature>
<evidence type="ECO:0000259" key="3">
    <source>
        <dbReference type="PROSITE" id="PS50879"/>
    </source>
</evidence>
<dbReference type="EMBL" id="JANAWD010001247">
    <property type="protein sequence ID" value="KAJ3473815.1"/>
    <property type="molecule type" value="Genomic_DNA"/>
</dbReference>
<dbReference type="GO" id="GO:0003676">
    <property type="term" value="F:nucleic acid binding"/>
    <property type="evidence" value="ECO:0007669"/>
    <property type="project" value="InterPro"/>
</dbReference>
<dbReference type="InterPro" id="IPR043502">
    <property type="entry name" value="DNA/RNA_pol_sf"/>
</dbReference>
<feature type="region of interest" description="Disordered" evidence="1">
    <location>
        <begin position="1337"/>
        <end position="1460"/>
    </location>
</feature>
<feature type="domain" description="RNase H type-1" evidence="3">
    <location>
        <begin position="1153"/>
        <end position="1293"/>
    </location>
</feature>
<dbReference type="InterPro" id="IPR012337">
    <property type="entry name" value="RNaseH-like_sf"/>
</dbReference>
<dbReference type="GO" id="GO:0004523">
    <property type="term" value="F:RNA-DNA hybrid ribonuclease activity"/>
    <property type="evidence" value="ECO:0007669"/>
    <property type="project" value="InterPro"/>
</dbReference>
<protein>
    <recommendedName>
        <fullName evidence="6">Reverse transcriptase</fullName>
    </recommendedName>
</protein>
<gene>
    <name evidence="4" type="ORF">NLI96_g12812</name>
</gene>
<dbReference type="Pfam" id="PF00075">
    <property type="entry name" value="RNase_H"/>
    <property type="match status" value="1"/>
</dbReference>
<feature type="domain" description="Reverse transcriptase" evidence="2">
    <location>
        <begin position="727"/>
        <end position="1014"/>
    </location>
</feature>
<reference evidence="4" key="1">
    <citation type="submission" date="2022-07" db="EMBL/GenBank/DDBJ databases">
        <title>Genome Sequence of Physisporinus lineatus.</title>
        <authorList>
            <person name="Buettner E."/>
        </authorList>
    </citation>
    <scope>NUCLEOTIDE SEQUENCE</scope>
    <source>
        <strain evidence="4">VT162</strain>
    </source>
</reference>
<accession>A0AAD5UP41</accession>
<feature type="compositionally biased region" description="Basic and acidic residues" evidence="1">
    <location>
        <begin position="1286"/>
        <end position="1295"/>
    </location>
</feature>
<comment type="caution">
    <text evidence="4">The sequence shown here is derived from an EMBL/GenBank/DDBJ whole genome shotgun (WGS) entry which is preliminary data.</text>
</comment>
<feature type="compositionally biased region" description="Polar residues" evidence="1">
    <location>
        <begin position="1110"/>
        <end position="1125"/>
    </location>
</feature>
<dbReference type="Pfam" id="PF00078">
    <property type="entry name" value="RVT_1"/>
    <property type="match status" value="1"/>
</dbReference>
<sequence length="1460" mass="163835">MVAHDVIRAAAFLVAEALRGREETEALEEQILKKIEEKILEDTVEPLERLTATLTATNKGLMQVHNSVEALGKKQAEEGSRSQRDPNPNSYAAKAAMEAEGGQSARPENGDVSTKSLTEKELVVKANLALQRCAKEIPGMPNMAKFISAIKMRSGKGFQLGLTSVEHADWIRKDENLQIFMKNFDGGLCQSRPQTFPAVAEFVPVSFAPERQASLAEAAVDSQINAGDIASAKWIKPVQRRKPEQSTAFLIVNFATSEAAEHAYAYGIVIEVSKIQAGSYGKGLPIASKYMWKLWRRPPWLRVYGNRAYQRPPDIPGRNTRLGKSGTQKTYSNWEVSDQEDPEVADTGFLQTDENGDGSGESDDDEFRLVTSVKGKQRGTTAGRVEKRKKATQEPGQASLKSFNFFVGQRERAESRTSQTEVENAITRELDLVNNLHPRSADIVDIQEPYFDHLQNTRENSRWYVVYPQGYKEAEKAPRSVMLANWEGVRKALKRELVMNPPARHIATAGELDESLRRLNAAIQLAVTENVPTCKLTPHTKRWWNESLTEARRKVNNQARLSARHRHQEEHPAHEQYGKLRRWYKREVEKAKKDHWQSFVKGISKMDVWDAGRMIGGKLRTGGCTRVASLKVDGDQGEEITDNERKSEEFFKIFFMDKSEDVLRDIDQDTAYPPPAFQFRNISDRQIWRAIRKLSPEKAAGPSGIINAVFQETEDIILPIIGPIFRATFELGHYPEVWKNYDTVAIRKLGWPNYQVPKAYRPIALLDCMGKILSSCLAEILTYESECLDLIPKMQFGGRPGRTTTDALQLLVTRIKGAWRRGKVVSGLFLDIKAAFPSVVPERLIHELRLKGIPEEITGWVKVKLEGRTTRLRFDDFTSEMRQIQSGLDQGCPLSVILHHFSNAFLIEILKEKEREYRSLFVDDTCILAEGNTFAEAHEKLKVMMEKEEGILEEARVRNIEFEIMKSAIVDFSRKRQRHPTLPRRMVPLARPEVVIDGQTLRPQASYKFLGLVVDEELRFKEHAERAVVKGTICGNPQDAIRSRDLLHSNGEDKSGRCRKEGAINACEEVSESTEGSSDESGGSATDNGNRYIGSTSGHSSATEFGGQNVFESGSAHSHAATETSVGKGGKGSSEAVVILPGKEQAIEEIAQLEEESVLYSDRSAYEGGMGAAAVLEREGRVTKRLRAHLGKVEEHTVYEAELAGIILALWISRSTTMDTETILICLDNQAALKALINVQPQAGHYLIDEIYDQVEQLKRQQPSLEIIFQWVPGHMGVAGNESSDGEAKRAAKKEVSRRRNLPTLFRKALPTLSSASKQQINKTAREDAIRRHVNSVEKLPEVNSAPHESPNEHTHSATSQTRTSEWLPQTDRETPDREVRKMQMAERNGHPLPIVLPSKEGDPQESVQDNPTEAEEPEDDTELTETHQAVVPIPAPDQTVPRALPARRRMMGRVRRGRR</sequence>
<dbReference type="PANTHER" id="PTHR33481:SF1">
    <property type="entry name" value="ENDONUCLEASE_EXONUCLEASE_PHOSPHATASE DOMAIN-CONTAINING PROTEIN-RELATED"/>
    <property type="match status" value="1"/>
</dbReference>
<dbReference type="CDD" id="cd01650">
    <property type="entry name" value="RT_nLTR_like"/>
    <property type="match status" value="1"/>
</dbReference>
<feature type="compositionally biased region" description="Acidic residues" evidence="1">
    <location>
        <begin position="354"/>
        <end position="366"/>
    </location>
</feature>
<evidence type="ECO:0008006" key="6">
    <source>
        <dbReference type="Google" id="ProtNLM"/>
    </source>
</evidence>
<feature type="compositionally biased region" description="Basic residues" evidence="1">
    <location>
        <begin position="1446"/>
        <end position="1460"/>
    </location>
</feature>
<dbReference type="Gene3D" id="3.30.420.10">
    <property type="entry name" value="Ribonuclease H-like superfamily/Ribonuclease H"/>
    <property type="match status" value="1"/>
</dbReference>
<dbReference type="InterPro" id="IPR036397">
    <property type="entry name" value="RNaseH_sf"/>
</dbReference>
<feature type="region of interest" description="Disordered" evidence="1">
    <location>
        <begin position="1280"/>
        <end position="1301"/>
    </location>
</feature>
<proteinExistence type="predicted"/>
<dbReference type="PROSITE" id="PS50879">
    <property type="entry name" value="RNASE_H_1"/>
    <property type="match status" value="1"/>
</dbReference>
<feature type="region of interest" description="Disordered" evidence="1">
    <location>
        <begin position="311"/>
        <end position="396"/>
    </location>
</feature>
<evidence type="ECO:0000313" key="5">
    <source>
        <dbReference type="Proteomes" id="UP001212997"/>
    </source>
</evidence>
<dbReference type="InterPro" id="IPR002156">
    <property type="entry name" value="RNaseH_domain"/>
</dbReference>
<feature type="compositionally biased region" description="Acidic residues" evidence="1">
    <location>
        <begin position="1413"/>
        <end position="1424"/>
    </location>
</feature>
<dbReference type="PROSITE" id="PS50878">
    <property type="entry name" value="RT_POL"/>
    <property type="match status" value="1"/>
</dbReference>
<keyword evidence="5" id="KW-1185">Reference proteome</keyword>
<evidence type="ECO:0000256" key="1">
    <source>
        <dbReference type="SAM" id="MobiDB-lite"/>
    </source>
</evidence>
<feature type="region of interest" description="Disordered" evidence="1">
    <location>
        <begin position="94"/>
        <end position="116"/>
    </location>
</feature>
<evidence type="ECO:0000259" key="2">
    <source>
        <dbReference type="PROSITE" id="PS50878"/>
    </source>
</evidence>
<dbReference type="InterPro" id="IPR000477">
    <property type="entry name" value="RT_dom"/>
</dbReference>
<evidence type="ECO:0000313" key="4">
    <source>
        <dbReference type="EMBL" id="KAJ3473815.1"/>
    </source>
</evidence>
<dbReference type="Proteomes" id="UP001212997">
    <property type="component" value="Unassembled WGS sequence"/>
</dbReference>
<feature type="compositionally biased region" description="Low complexity" evidence="1">
    <location>
        <begin position="1073"/>
        <end position="1084"/>
    </location>
</feature>
<dbReference type="SUPFAM" id="SSF53098">
    <property type="entry name" value="Ribonuclease H-like"/>
    <property type="match status" value="1"/>
</dbReference>
<name>A0AAD5UP41_9APHY</name>
<dbReference type="SUPFAM" id="SSF56672">
    <property type="entry name" value="DNA/RNA polymerases"/>
    <property type="match status" value="1"/>
</dbReference>
<dbReference type="CDD" id="cd09276">
    <property type="entry name" value="Rnase_HI_RT_non_LTR"/>
    <property type="match status" value="1"/>
</dbReference>
<feature type="compositionally biased region" description="Polar residues" evidence="1">
    <location>
        <begin position="1085"/>
        <end position="1103"/>
    </location>
</feature>
<feature type="region of interest" description="Disordered" evidence="1">
    <location>
        <begin position="1069"/>
        <end position="1133"/>
    </location>
</feature>
<feature type="compositionally biased region" description="Polar residues" evidence="1">
    <location>
        <begin position="1357"/>
        <end position="1368"/>
    </location>
</feature>
<dbReference type="PANTHER" id="PTHR33481">
    <property type="entry name" value="REVERSE TRANSCRIPTASE"/>
    <property type="match status" value="1"/>
</dbReference>
<feature type="compositionally biased region" description="Basic and acidic residues" evidence="1">
    <location>
        <begin position="1371"/>
        <end position="1390"/>
    </location>
</feature>